<dbReference type="AlphaFoldDB" id="M8AVZ5"/>
<proteinExistence type="predicted"/>
<name>M8AVZ5_AEGTA</name>
<evidence type="ECO:0000313" key="1">
    <source>
        <dbReference type="EnsemblPlants" id="EMT05830"/>
    </source>
</evidence>
<protein>
    <submittedName>
        <fullName evidence="1">Uncharacterized protein</fullName>
    </submittedName>
</protein>
<dbReference type="EnsemblPlants" id="EMT05830">
    <property type="protein sequence ID" value="EMT05830"/>
    <property type="gene ID" value="F775_08339"/>
</dbReference>
<sequence>MSSLAGPSRAPALDLLIKITGDNTASTNSNDSKERDLNVETNSPGLPTINKSNLYSTSIHALLGLGLRILINQASFSSCVRLRLRLRLLEALLKAEVLAGEVLHAGDELVVEPLAVAAGDALAQRCLRPRARLFVHDALGGAGVGPAPLDLPGVALPQRRNELVSAAAFVRMVYDLKDFAEEL</sequence>
<organism evidence="1">
    <name type="scientific">Aegilops tauschii</name>
    <name type="common">Tausch's goatgrass</name>
    <name type="synonym">Aegilops squarrosa</name>
    <dbReference type="NCBI Taxonomy" id="37682"/>
    <lineage>
        <taxon>Eukaryota</taxon>
        <taxon>Viridiplantae</taxon>
        <taxon>Streptophyta</taxon>
        <taxon>Embryophyta</taxon>
        <taxon>Tracheophyta</taxon>
        <taxon>Spermatophyta</taxon>
        <taxon>Magnoliopsida</taxon>
        <taxon>Liliopsida</taxon>
        <taxon>Poales</taxon>
        <taxon>Poaceae</taxon>
        <taxon>BOP clade</taxon>
        <taxon>Pooideae</taxon>
        <taxon>Triticodae</taxon>
        <taxon>Triticeae</taxon>
        <taxon>Triticinae</taxon>
        <taxon>Aegilops</taxon>
    </lineage>
</organism>
<accession>M8AVZ5</accession>
<reference evidence="1" key="1">
    <citation type="submission" date="2015-06" db="UniProtKB">
        <authorList>
            <consortium name="EnsemblPlants"/>
        </authorList>
    </citation>
    <scope>IDENTIFICATION</scope>
</reference>